<reference evidence="2" key="2">
    <citation type="journal article" date="2015" name="Fish Shellfish Immunol.">
        <title>Early steps in the European eel (Anguilla anguilla)-Vibrio vulnificus interaction in the gills: Role of the RtxA13 toxin.</title>
        <authorList>
            <person name="Callol A."/>
            <person name="Pajuelo D."/>
            <person name="Ebbesson L."/>
            <person name="Teles M."/>
            <person name="MacKenzie S."/>
            <person name="Amaro C."/>
        </authorList>
    </citation>
    <scope>NUCLEOTIDE SEQUENCE</scope>
</reference>
<keyword evidence="1" id="KW-1133">Transmembrane helix</keyword>
<proteinExistence type="predicted"/>
<evidence type="ECO:0000256" key="1">
    <source>
        <dbReference type="SAM" id="Phobius"/>
    </source>
</evidence>
<dbReference type="AlphaFoldDB" id="A0A0E9URI3"/>
<organism evidence="2">
    <name type="scientific">Anguilla anguilla</name>
    <name type="common">European freshwater eel</name>
    <name type="synonym">Muraena anguilla</name>
    <dbReference type="NCBI Taxonomy" id="7936"/>
    <lineage>
        <taxon>Eukaryota</taxon>
        <taxon>Metazoa</taxon>
        <taxon>Chordata</taxon>
        <taxon>Craniata</taxon>
        <taxon>Vertebrata</taxon>
        <taxon>Euteleostomi</taxon>
        <taxon>Actinopterygii</taxon>
        <taxon>Neopterygii</taxon>
        <taxon>Teleostei</taxon>
        <taxon>Anguilliformes</taxon>
        <taxon>Anguillidae</taxon>
        <taxon>Anguilla</taxon>
    </lineage>
</organism>
<protein>
    <submittedName>
        <fullName evidence="2">Uncharacterized protein</fullName>
    </submittedName>
</protein>
<sequence length="49" mass="5806">MLITMAVLGNVGQILNRHGLRKKKRQNMYLCIVISICKNNFYMVIQFYK</sequence>
<feature type="transmembrane region" description="Helical" evidence="1">
    <location>
        <begin position="27"/>
        <end position="48"/>
    </location>
</feature>
<evidence type="ECO:0000313" key="2">
    <source>
        <dbReference type="EMBL" id="JAH68427.1"/>
    </source>
</evidence>
<accession>A0A0E9URI3</accession>
<keyword evidence="1" id="KW-0472">Membrane</keyword>
<reference evidence="2" key="1">
    <citation type="submission" date="2014-11" db="EMBL/GenBank/DDBJ databases">
        <authorList>
            <person name="Amaro Gonzalez C."/>
        </authorList>
    </citation>
    <scope>NUCLEOTIDE SEQUENCE</scope>
</reference>
<dbReference type="EMBL" id="GBXM01040150">
    <property type="protein sequence ID" value="JAH68427.1"/>
    <property type="molecule type" value="Transcribed_RNA"/>
</dbReference>
<name>A0A0E9URI3_ANGAN</name>
<keyword evidence="1" id="KW-0812">Transmembrane</keyword>